<dbReference type="PANTHER" id="PTHR10957">
    <property type="entry name" value="RAP1 GTPASE-GDP DISSOCIATION STIMULATOR 1"/>
    <property type="match status" value="1"/>
</dbReference>
<feature type="region of interest" description="Disordered" evidence="1">
    <location>
        <begin position="588"/>
        <end position="612"/>
    </location>
</feature>
<evidence type="ECO:0000313" key="2">
    <source>
        <dbReference type="EMBL" id="KAF7779072.1"/>
    </source>
</evidence>
<dbReference type="EMBL" id="JABXXO010000004">
    <property type="protein sequence ID" value="KAF7779072.1"/>
    <property type="molecule type" value="Genomic_DNA"/>
</dbReference>
<comment type="caution">
    <text evidence="2">The sequence shown here is derived from an EMBL/GenBank/DDBJ whole genome shotgun (WGS) entry which is preliminary data.</text>
</comment>
<dbReference type="AlphaFoldDB" id="A0A8H7F717"/>
<dbReference type="InterPro" id="IPR016024">
    <property type="entry name" value="ARM-type_fold"/>
</dbReference>
<dbReference type="GO" id="GO:0005085">
    <property type="term" value="F:guanyl-nucleotide exchange factor activity"/>
    <property type="evidence" value="ECO:0007669"/>
    <property type="project" value="InterPro"/>
</dbReference>
<name>A0A8H7F717_AGABI</name>
<reference evidence="2 3" key="1">
    <citation type="journal article" name="Sci. Rep.">
        <title>Telomere-to-telomere assembled and centromere annotated genomes of the two main subspecies of the button mushroom Agaricus bisporus reveal especially polymorphic chromosome ends.</title>
        <authorList>
            <person name="Sonnenberg A.S.M."/>
            <person name="Sedaghat-Telgerd N."/>
            <person name="Lavrijssen B."/>
            <person name="Ohm R.A."/>
            <person name="Hendrickx P.M."/>
            <person name="Scholtmeijer K."/>
            <person name="Baars J.J.P."/>
            <person name="van Peer A."/>
        </authorList>
    </citation>
    <scope>NUCLEOTIDE SEQUENCE [LARGE SCALE GENOMIC DNA]</scope>
    <source>
        <strain evidence="2 3">H119_p4</strain>
    </source>
</reference>
<accession>A0A8H7F717</accession>
<dbReference type="Proteomes" id="UP000629468">
    <property type="component" value="Unassembled WGS sequence"/>
</dbReference>
<dbReference type="SUPFAM" id="SSF48371">
    <property type="entry name" value="ARM repeat"/>
    <property type="match status" value="1"/>
</dbReference>
<dbReference type="InterPro" id="IPR040144">
    <property type="entry name" value="RAP1GDS1"/>
</dbReference>
<proteinExistence type="predicted"/>
<evidence type="ECO:0000256" key="1">
    <source>
        <dbReference type="SAM" id="MobiDB-lite"/>
    </source>
</evidence>
<feature type="compositionally biased region" description="Polar residues" evidence="1">
    <location>
        <begin position="598"/>
        <end position="607"/>
    </location>
</feature>
<evidence type="ECO:0000313" key="3">
    <source>
        <dbReference type="Proteomes" id="UP000629468"/>
    </source>
</evidence>
<dbReference type="Gene3D" id="1.25.10.10">
    <property type="entry name" value="Leucine-rich Repeat Variant"/>
    <property type="match status" value="2"/>
</dbReference>
<organism evidence="2 3">
    <name type="scientific">Agaricus bisporus var. burnettii</name>
    <dbReference type="NCBI Taxonomy" id="192524"/>
    <lineage>
        <taxon>Eukaryota</taxon>
        <taxon>Fungi</taxon>
        <taxon>Dikarya</taxon>
        <taxon>Basidiomycota</taxon>
        <taxon>Agaricomycotina</taxon>
        <taxon>Agaricomycetes</taxon>
        <taxon>Agaricomycetidae</taxon>
        <taxon>Agaricales</taxon>
        <taxon>Agaricineae</taxon>
        <taxon>Agaricaceae</taxon>
        <taxon>Agaricus</taxon>
    </lineage>
</organism>
<dbReference type="InterPro" id="IPR011989">
    <property type="entry name" value="ARM-like"/>
</dbReference>
<protein>
    <submittedName>
        <fullName evidence="2">Uncharacterized protein</fullName>
    </submittedName>
</protein>
<sequence>MADASALERSLCGLTALADDDQLWPRVEQTSHSLANLLRSNDGPVDNRTVLGQTSLTRSIKQLLSRALEVVPVTTESKAAAALELIRVVANLCIDNDENRSQLFEVNVIETVFSLLEAYAEKFSLTQSSPAQISISELKLIRTALGALNNACLGNDEIKKRLNSLEAIHTILRLLHYIYPVGAWITIQRSAPEITEEDWDCRSTVSNWGWKLVNDLKDIKNEAASSSDVQVLPLITPPLAAFTPPAASLESSFFSQAPLLSTLVANDIDVLEEVCTMIESLVLDTEDVRLALARGFSSPAEHSGRLYLAGVKRLCPGGPFVYKMVQWIKAYVEEAGDSGGIAVQGLRDDMVIAAALSLGNLAHRSSRATILFSPPYSLAPVLASPLFLSSGTDLKLKHAILAFLKNLALSANQAPIVYRSLREAGLIQQLSDSGIWNDDHDSLGNVVQVNAIAIAKHLCIGDVEHTFALVIPQSTSVPSGLEQIFALVKRTQSIQTMSEGSRALVNVIRSLWSAEPQDQAPSPERQRNRLTATTLVLSQDSADILATLLSRSGRFPTLVNESILALILLSMHYDGAQLVLRALTKPNPEARPPLPEPVSTSPTSDLSSPVVASPKTYPQLHIPRHALDMLVFVLRNVDNPANYQQEIRINVCALLLQLTKNTPEEDLAQLKRAFRSPLEKLTNKLQSATDKDAMLRENVQKVLSAWA</sequence>
<gene>
    <name evidence="2" type="ORF">Agabi119p4_3417</name>
</gene>